<dbReference type="Gene3D" id="3.40.50.150">
    <property type="entry name" value="Vaccinia Virus protein VP39"/>
    <property type="match status" value="1"/>
</dbReference>
<dbReference type="InterPro" id="IPR029063">
    <property type="entry name" value="SAM-dependent_MTases_sf"/>
</dbReference>
<dbReference type="EMBL" id="JAUSUI010000002">
    <property type="protein sequence ID" value="MDQ0302379.1"/>
    <property type="molecule type" value="Genomic_DNA"/>
</dbReference>
<proteinExistence type="predicted"/>
<dbReference type="Proteomes" id="UP001224682">
    <property type="component" value="Unassembled WGS sequence"/>
</dbReference>
<evidence type="ECO:0000313" key="1">
    <source>
        <dbReference type="EMBL" id="MDQ0302379.1"/>
    </source>
</evidence>
<dbReference type="Pfam" id="PF13578">
    <property type="entry name" value="Methyltransf_24"/>
    <property type="match status" value="1"/>
</dbReference>
<dbReference type="CDD" id="cd02440">
    <property type="entry name" value="AdoMet_MTases"/>
    <property type="match status" value="1"/>
</dbReference>
<dbReference type="RefSeq" id="WP_378284450.1">
    <property type="nucleotide sequence ID" value="NZ_JBHUCS010000014.1"/>
</dbReference>
<organism evidence="1 2">
    <name type="scientific">Ancylobacter polymorphus</name>
    <dbReference type="NCBI Taxonomy" id="223390"/>
    <lineage>
        <taxon>Bacteria</taxon>
        <taxon>Pseudomonadati</taxon>
        <taxon>Pseudomonadota</taxon>
        <taxon>Alphaproteobacteria</taxon>
        <taxon>Hyphomicrobiales</taxon>
        <taxon>Xanthobacteraceae</taxon>
        <taxon>Ancylobacter</taxon>
    </lineage>
</organism>
<evidence type="ECO:0000313" key="2">
    <source>
        <dbReference type="Proteomes" id="UP001224682"/>
    </source>
</evidence>
<reference evidence="1 2" key="1">
    <citation type="submission" date="2023-07" db="EMBL/GenBank/DDBJ databases">
        <title>Genomic Encyclopedia of Type Strains, Phase IV (KMG-IV): sequencing the most valuable type-strain genomes for metagenomic binning, comparative biology and taxonomic classification.</title>
        <authorList>
            <person name="Goeker M."/>
        </authorList>
    </citation>
    <scope>NUCLEOTIDE SEQUENCE [LARGE SCALE GENOMIC DNA]</scope>
    <source>
        <strain evidence="1 2">DSM 2457</strain>
    </source>
</reference>
<accession>A0ABU0BD29</accession>
<dbReference type="SUPFAM" id="SSF53335">
    <property type="entry name" value="S-adenosyl-L-methionine-dependent methyltransferases"/>
    <property type="match status" value="1"/>
</dbReference>
<protein>
    <recommendedName>
        <fullName evidence="3">Class I SAM-dependent methyltransferase</fullName>
    </recommendedName>
</protein>
<gene>
    <name evidence="1" type="ORF">J2S75_001402</name>
</gene>
<comment type="caution">
    <text evidence="1">The sequence shown here is derived from an EMBL/GenBank/DDBJ whole genome shotgun (WGS) entry which is preliminary data.</text>
</comment>
<name>A0ABU0BD29_9HYPH</name>
<sequence>MSLRARLRPFVPAALVPVLRSVRDAIYPPRTRYHFSYDDAGEVSEDISRKYAYSGDMLTCFAGNEFGIVSKWHHYIPLYDRYFAPFRAAPVRFLEIGVGKGGSLQMWRTYFGADAVIYGIDIDPSCLAYDGVAGQVRIGSQDDVAFLNRVVDEMGGVDIVLDDGSHQMKHLPVTLEALFGRLHPGGIYVIEDLHTAYWRDYGGGYRGRRNFFRYVGEVIADMHRWYHRHSLRHPSVSEGCSGIHVHDSMVIFEKGPVFPPVMSRVGRS</sequence>
<keyword evidence="2" id="KW-1185">Reference proteome</keyword>
<evidence type="ECO:0008006" key="3">
    <source>
        <dbReference type="Google" id="ProtNLM"/>
    </source>
</evidence>